<evidence type="ECO:0000313" key="1">
    <source>
        <dbReference type="EMBL" id="QFG02596.1"/>
    </source>
</evidence>
<dbReference type="Pfam" id="PF00378">
    <property type="entry name" value="ECH_1"/>
    <property type="match status" value="1"/>
</dbReference>
<dbReference type="NCBIfam" id="NF006140">
    <property type="entry name" value="PRK08290.1"/>
    <property type="match status" value="1"/>
</dbReference>
<gene>
    <name evidence="1" type="ORF">Tbon_04585</name>
</gene>
<name>A0ABX6C000_9CHLR</name>
<dbReference type="Gene3D" id="3.90.226.10">
    <property type="entry name" value="2-enoyl-CoA Hydratase, Chain A, domain 1"/>
    <property type="match status" value="1"/>
</dbReference>
<dbReference type="PANTHER" id="PTHR11941:SF124">
    <property type="entry name" value="ENOYL-COA HYDRATASE ECHA13-RELATED"/>
    <property type="match status" value="1"/>
</dbReference>
<dbReference type="Proteomes" id="UP000326331">
    <property type="component" value="Chromosome"/>
</dbReference>
<dbReference type="SUPFAM" id="SSF52096">
    <property type="entry name" value="ClpP/crotonase"/>
    <property type="match status" value="1"/>
</dbReference>
<proteinExistence type="predicted"/>
<protein>
    <submittedName>
        <fullName evidence="1">Enoyl-CoA hydratase</fullName>
    </submittedName>
</protein>
<reference evidence="1 2" key="2">
    <citation type="submission" date="2019-10" db="EMBL/GenBank/DDBJ databases">
        <title>Thermopilla bonchosmolovskayae gen. nov., sp. nov., a moderately thermophilic Chloroflexi bacterium from a Chukotka hot spring (Arctic, Russia), representing a novel classis Thermopillaia, which include previously uncultivated lineage OLB14.</title>
        <authorList>
            <person name="Kochetkova T.V."/>
            <person name="Zayulina K.S."/>
            <person name="Zhigarkov V.S."/>
            <person name="Minaev N.V."/>
            <person name="Novikov A."/>
            <person name="Toshchakov S.V."/>
            <person name="Elcheninov A.G."/>
            <person name="Kublanov I.V."/>
        </authorList>
    </citation>
    <scope>NUCLEOTIDE SEQUENCE [LARGE SCALE GENOMIC DNA]</scope>
    <source>
        <strain evidence="1 2">3753O</strain>
    </source>
</reference>
<dbReference type="InterPro" id="IPR029045">
    <property type="entry name" value="ClpP/crotonase-like_dom_sf"/>
</dbReference>
<dbReference type="RefSeq" id="WP_158066523.1">
    <property type="nucleotide sequence ID" value="NZ_CP042829.1"/>
</dbReference>
<dbReference type="EMBL" id="CP042829">
    <property type="protein sequence ID" value="QFG02596.1"/>
    <property type="molecule type" value="Genomic_DNA"/>
</dbReference>
<dbReference type="InterPro" id="IPR001753">
    <property type="entry name" value="Enoyl-CoA_hydra/iso"/>
</dbReference>
<keyword evidence="2" id="KW-1185">Reference proteome</keyword>
<dbReference type="CDD" id="cd06558">
    <property type="entry name" value="crotonase-like"/>
    <property type="match status" value="1"/>
</dbReference>
<evidence type="ECO:0000313" key="2">
    <source>
        <dbReference type="Proteomes" id="UP000326331"/>
    </source>
</evidence>
<dbReference type="PANTHER" id="PTHR11941">
    <property type="entry name" value="ENOYL-COA HYDRATASE-RELATED"/>
    <property type="match status" value="1"/>
</dbReference>
<sequence length="277" mass="30578">MPTFETVIYEIPAPGVARITQNRPEARNAQNYQLTYDLNAAFDEAAADESVKVIILAGAGPHFSAGHDLRGGGPPLSSYPTVGTWREFNKKGAEGYMAVEEEIYLGMCRRWRNILKPTIAQVQGKCIAGGLMLAWVCDLIVASDDAMFSDPVVQMGVCGVEYFAHPWELGARKAKEMLFTADWVTAQDAYRLGMVNHVVPREELESFTLALAEKIAQKPSFALKLAKEAVNQTLEAQGQWQAMLAVFNLHQLAHSHNQELYGMRIDPSGIPGAVRRQ</sequence>
<accession>A0ABX6C000</accession>
<reference evidence="1 2" key="1">
    <citation type="submission" date="2019-08" db="EMBL/GenBank/DDBJ databases">
        <authorList>
            <person name="Toschakov S.V."/>
        </authorList>
    </citation>
    <scope>NUCLEOTIDE SEQUENCE [LARGE SCALE GENOMIC DNA]</scope>
    <source>
        <strain evidence="1 2">3753O</strain>
    </source>
</reference>
<organism evidence="1 2">
    <name type="scientific">Tepidiforma bonchosmolovskayae</name>
    <dbReference type="NCBI Taxonomy" id="2601677"/>
    <lineage>
        <taxon>Bacteria</taxon>
        <taxon>Bacillati</taxon>
        <taxon>Chloroflexota</taxon>
        <taxon>Tepidiformia</taxon>
        <taxon>Tepidiformales</taxon>
        <taxon>Tepidiformaceae</taxon>
        <taxon>Tepidiforma</taxon>
    </lineage>
</organism>